<dbReference type="Proteomes" id="UP000650994">
    <property type="component" value="Unassembled WGS sequence"/>
</dbReference>
<evidence type="ECO:0000313" key="1">
    <source>
        <dbReference type="EMBL" id="GGE94117.1"/>
    </source>
</evidence>
<evidence type="ECO:0000313" key="2">
    <source>
        <dbReference type="Proteomes" id="UP000650994"/>
    </source>
</evidence>
<organism evidence="1 2">
    <name type="scientific">Chishuiella changwenlii</name>
    <dbReference type="NCBI Taxonomy" id="1434701"/>
    <lineage>
        <taxon>Bacteria</taxon>
        <taxon>Pseudomonadati</taxon>
        <taxon>Bacteroidota</taxon>
        <taxon>Flavobacteriia</taxon>
        <taxon>Flavobacteriales</taxon>
        <taxon>Weeksellaceae</taxon>
        <taxon>Chishuiella</taxon>
    </lineage>
</organism>
<keyword evidence="2" id="KW-1185">Reference proteome</keyword>
<accession>A0ABQ1TIF5</accession>
<reference evidence="2" key="1">
    <citation type="journal article" date="2019" name="Int. J. Syst. Evol. Microbiol.">
        <title>The Global Catalogue of Microorganisms (GCM) 10K type strain sequencing project: providing services to taxonomists for standard genome sequencing and annotation.</title>
        <authorList>
            <consortium name="The Broad Institute Genomics Platform"/>
            <consortium name="The Broad Institute Genome Sequencing Center for Infectious Disease"/>
            <person name="Wu L."/>
            <person name="Ma J."/>
        </authorList>
    </citation>
    <scope>NUCLEOTIDE SEQUENCE [LARGE SCALE GENOMIC DNA]</scope>
    <source>
        <strain evidence="2">CGMCC 1.12707</strain>
    </source>
</reference>
<comment type="caution">
    <text evidence="1">The sequence shown here is derived from an EMBL/GenBank/DDBJ whole genome shotgun (WGS) entry which is preliminary data.</text>
</comment>
<gene>
    <name evidence="1" type="ORF">GCM10010984_09720</name>
</gene>
<proteinExistence type="predicted"/>
<sequence>MIFYSDYYFIKALLAVINKFSKNEEIKKGFFYLKRITSEVENLHSGVKRIPVLASYQGEILSLLGLTKI</sequence>
<name>A0ABQ1TIF5_9FLAO</name>
<dbReference type="EMBL" id="BMFL01000005">
    <property type="protein sequence ID" value="GGE94117.1"/>
    <property type="molecule type" value="Genomic_DNA"/>
</dbReference>
<protein>
    <submittedName>
        <fullName evidence="1">Uncharacterized protein</fullName>
    </submittedName>
</protein>